<feature type="region of interest" description="Disordered" evidence="1">
    <location>
        <begin position="122"/>
        <end position="149"/>
    </location>
</feature>
<protein>
    <submittedName>
        <fullName evidence="3">VWA domain-containing protein</fullName>
    </submittedName>
</protein>
<gene>
    <name evidence="3" type="ORF">FKG95_25940</name>
</gene>
<name>A0A545T5M1_9PROT</name>
<dbReference type="Gene3D" id="3.40.50.410">
    <property type="entry name" value="von Willebrand factor, type A domain"/>
    <property type="match status" value="1"/>
</dbReference>
<dbReference type="SUPFAM" id="SSF53300">
    <property type="entry name" value="vWA-like"/>
    <property type="match status" value="1"/>
</dbReference>
<dbReference type="AlphaFoldDB" id="A0A545T5M1"/>
<dbReference type="Pfam" id="PF05762">
    <property type="entry name" value="VWA_CoxE"/>
    <property type="match status" value="1"/>
</dbReference>
<organism evidence="3 4">
    <name type="scientific">Denitrobaculum tricleocarpae</name>
    <dbReference type="NCBI Taxonomy" id="2591009"/>
    <lineage>
        <taxon>Bacteria</taxon>
        <taxon>Pseudomonadati</taxon>
        <taxon>Pseudomonadota</taxon>
        <taxon>Alphaproteobacteria</taxon>
        <taxon>Rhodospirillales</taxon>
        <taxon>Rhodospirillaceae</taxon>
        <taxon>Denitrobaculum</taxon>
    </lineage>
</organism>
<dbReference type="OrthoDB" id="9790469at2"/>
<comment type="caution">
    <text evidence="3">The sequence shown here is derived from an EMBL/GenBank/DDBJ whole genome shotgun (WGS) entry which is preliminary data.</text>
</comment>
<dbReference type="PANTHER" id="PTHR39338">
    <property type="entry name" value="BLL5662 PROTEIN-RELATED"/>
    <property type="match status" value="1"/>
</dbReference>
<proteinExistence type="predicted"/>
<sequence length="395" mass="44031">MPAAQTSSTLPMPPGPLVRMVGFLRRLRDNGFAVGTAEMRDAAKFLDEGDMPAMDELRQGTRALLCTTPEDWTRFDEIFDAYWFRFGVKRVVAVSGTGQQGLRRLPGSGPKAKPSVLAAAVERTAGKSGSSPGQPGSRQGGASQAESLEKADLRQINDPNELARVHALTARLAERMRSRLSRRERERRKGRRIDLRRTIHRNIAHGGTPIELFKRQRRDKPLRLVVLLDVSGSMNHYSLFFLRFILGVLDNFRQAEAFVFHTRLVQISETLKERNAERALERMTLISQGWSGGTKIGESLEAFNRQHAARVLNSRSVVMLVSDGYDTGDPEKLGESLAKLRRRCKRIVWLNPMIGWSGYEPVAGGMAAALPHIDLFAPAHNLESLAALEPYLAKL</sequence>
<evidence type="ECO:0000256" key="1">
    <source>
        <dbReference type="SAM" id="MobiDB-lite"/>
    </source>
</evidence>
<dbReference type="PIRSF" id="PIRSF010256">
    <property type="entry name" value="CoxE_vWa"/>
    <property type="match status" value="1"/>
</dbReference>
<dbReference type="CDD" id="cd00198">
    <property type="entry name" value="vWFA"/>
    <property type="match status" value="1"/>
</dbReference>
<dbReference type="InterPro" id="IPR002035">
    <property type="entry name" value="VWF_A"/>
</dbReference>
<accession>A0A545T5M1</accession>
<reference evidence="3 4" key="1">
    <citation type="submission" date="2019-06" db="EMBL/GenBank/DDBJ databases">
        <title>Whole genome sequence for Rhodospirillaceae sp. R148.</title>
        <authorList>
            <person name="Wang G."/>
        </authorList>
    </citation>
    <scope>NUCLEOTIDE SEQUENCE [LARGE SCALE GENOMIC DNA]</scope>
    <source>
        <strain evidence="3 4">R148</strain>
    </source>
</reference>
<dbReference type="EMBL" id="VHSH01000012">
    <property type="protein sequence ID" value="TQV72513.1"/>
    <property type="molecule type" value="Genomic_DNA"/>
</dbReference>
<dbReference type="SMART" id="SM00327">
    <property type="entry name" value="VWA"/>
    <property type="match status" value="1"/>
</dbReference>
<feature type="domain" description="VWFA" evidence="2">
    <location>
        <begin position="221"/>
        <end position="386"/>
    </location>
</feature>
<dbReference type="Proteomes" id="UP000315252">
    <property type="component" value="Unassembled WGS sequence"/>
</dbReference>
<evidence type="ECO:0000313" key="4">
    <source>
        <dbReference type="Proteomes" id="UP000315252"/>
    </source>
</evidence>
<dbReference type="InterPro" id="IPR008912">
    <property type="entry name" value="Uncharacterised_CoxE"/>
</dbReference>
<keyword evidence="4" id="KW-1185">Reference proteome</keyword>
<evidence type="ECO:0000313" key="3">
    <source>
        <dbReference type="EMBL" id="TQV72513.1"/>
    </source>
</evidence>
<dbReference type="PANTHER" id="PTHR39338:SF6">
    <property type="entry name" value="BLL5662 PROTEIN"/>
    <property type="match status" value="1"/>
</dbReference>
<dbReference type="InterPro" id="IPR036465">
    <property type="entry name" value="vWFA_dom_sf"/>
</dbReference>
<feature type="compositionally biased region" description="Low complexity" evidence="1">
    <location>
        <begin position="126"/>
        <end position="145"/>
    </location>
</feature>
<evidence type="ECO:0000259" key="2">
    <source>
        <dbReference type="SMART" id="SM00327"/>
    </source>
</evidence>
<dbReference type="RefSeq" id="WP_142899360.1">
    <property type="nucleotide sequence ID" value="NZ_ML660063.1"/>
</dbReference>
<dbReference type="InterPro" id="IPR011195">
    <property type="entry name" value="UCP010256"/>
</dbReference>